<dbReference type="Pfam" id="PF18121">
    <property type="entry name" value="TFA2_Winged_2"/>
    <property type="match status" value="1"/>
</dbReference>
<dbReference type="AlphaFoldDB" id="A0A7S3EFD7"/>
<gene>
    <name evidence="3" type="ORF">RMAR00112_LOCUS16862</name>
</gene>
<proteinExistence type="predicted"/>
<protein>
    <recommendedName>
        <fullName evidence="2">TFA2 Winged helix domain-containing protein</fullName>
    </recommendedName>
</protein>
<reference evidence="3" key="1">
    <citation type="submission" date="2021-01" db="EMBL/GenBank/DDBJ databases">
        <authorList>
            <person name="Corre E."/>
            <person name="Pelletier E."/>
            <person name="Niang G."/>
            <person name="Scheremetjew M."/>
            <person name="Finn R."/>
            <person name="Kale V."/>
            <person name="Holt S."/>
            <person name="Cochrane G."/>
            <person name="Meng A."/>
            <person name="Brown T."/>
            <person name="Cohen L."/>
        </authorList>
    </citation>
    <scope>NUCLEOTIDE SEQUENCE</scope>
    <source>
        <strain evidence="3">CCMP 769</strain>
    </source>
</reference>
<sequence length="225" mass="26171">MSKPQTLNMQIKSVLDVLRKELRPMTPEEIEKILGTDIVNNQELRKNVESSTKFLRERDGRWRWKSQYYIRNKDELLVFLRKRHDGVPRAALDDCYKGVTDDMKDIINSKPREVIVLKNSTDKKEIVYPYESALSLPVSDDIRGMWETIHAPDRIEVHRYLIENGVKKGKVEDFPQLAINRRRPRGQKARSNKRMKLTNVHLEGTGIDLQEDPTAKDGKGTTAFN</sequence>
<dbReference type="GO" id="GO:0006367">
    <property type="term" value="P:transcription initiation at RNA polymerase II promoter"/>
    <property type="evidence" value="ECO:0007669"/>
    <property type="project" value="InterPro"/>
</dbReference>
<dbReference type="InterPro" id="IPR016656">
    <property type="entry name" value="TFIIE-bsu"/>
</dbReference>
<dbReference type="InterPro" id="IPR040501">
    <property type="entry name" value="TFA2_Winged_2"/>
</dbReference>
<dbReference type="PANTHER" id="PTHR12716">
    <property type="entry name" value="TRANSCRIPTION INITIATION FACTOR IIE, BETA SUBUNIT"/>
    <property type="match status" value="1"/>
</dbReference>
<evidence type="ECO:0000256" key="1">
    <source>
        <dbReference type="SAM" id="MobiDB-lite"/>
    </source>
</evidence>
<dbReference type="EMBL" id="HBHW01022054">
    <property type="protein sequence ID" value="CAE0048865.1"/>
    <property type="molecule type" value="Transcribed_RNA"/>
</dbReference>
<dbReference type="PANTHER" id="PTHR12716:SF8">
    <property type="entry name" value="TRANSCRIPTION INITIATION FACTOR IIE SUBUNIT BETA"/>
    <property type="match status" value="1"/>
</dbReference>
<dbReference type="GO" id="GO:0005673">
    <property type="term" value="C:transcription factor TFIIE complex"/>
    <property type="evidence" value="ECO:0007669"/>
    <property type="project" value="InterPro"/>
</dbReference>
<accession>A0A7S3EFD7</accession>
<name>A0A7S3EFD7_9RHOD</name>
<evidence type="ECO:0000313" key="3">
    <source>
        <dbReference type="EMBL" id="CAE0048865.1"/>
    </source>
</evidence>
<dbReference type="GO" id="GO:0001097">
    <property type="term" value="F:TFIIH-class transcription factor complex binding"/>
    <property type="evidence" value="ECO:0007669"/>
    <property type="project" value="TreeGrafter"/>
</dbReference>
<feature type="region of interest" description="Disordered" evidence="1">
    <location>
        <begin position="205"/>
        <end position="225"/>
    </location>
</feature>
<evidence type="ECO:0000259" key="2">
    <source>
        <dbReference type="Pfam" id="PF18121"/>
    </source>
</evidence>
<organism evidence="3">
    <name type="scientific">Rhodosorus marinus</name>
    <dbReference type="NCBI Taxonomy" id="101924"/>
    <lineage>
        <taxon>Eukaryota</taxon>
        <taxon>Rhodophyta</taxon>
        <taxon>Stylonematophyceae</taxon>
        <taxon>Stylonematales</taxon>
        <taxon>Stylonemataceae</taxon>
        <taxon>Rhodosorus</taxon>
    </lineage>
</organism>
<feature type="domain" description="TFA2 Winged helix" evidence="2">
    <location>
        <begin position="71"/>
        <end position="129"/>
    </location>
</feature>